<feature type="region of interest" description="Disordered" evidence="1">
    <location>
        <begin position="1"/>
        <end position="33"/>
    </location>
</feature>
<feature type="compositionally biased region" description="Basic residues" evidence="1">
    <location>
        <begin position="1"/>
        <end position="10"/>
    </location>
</feature>
<feature type="compositionally biased region" description="Basic and acidic residues" evidence="1">
    <location>
        <begin position="72"/>
        <end position="91"/>
    </location>
</feature>
<reference evidence="2 3" key="1">
    <citation type="submission" date="2016-10" db="EMBL/GenBank/DDBJ databases">
        <authorList>
            <person name="de Groot N.N."/>
        </authorList>
    </citation>
    <scope>NUCLEOTIDE SEQUENCE [LARGE SCALE GENOMIC DNA]</scope>
    <source>
        <strain evidence="2 3">DSM 8423</strain>
    </source>
</reference>
<evidence type="ECO:0000313" key="3">
    <source>
        <dbReference type="Proteomes" id="UP000198744"/>
    </source>
</evidence>
<dbReference type="OrthoDB" id="8453913at2"/>
<accession>A0A1H7V9S7</accession>
<feature type="compositionally biased region" description="Polar residues" evidence="1">
    <location>
        <begin position="15"/>
        <end position="33"/>
    </location>
</feature>
<proteinExistence type="predicted"/>
<evidence type="ECO:0000256" key="1">
    <source>
        <dbReference type="SAM" id="MobiDB-lite"/>
    </source>
</evidence>
<evidence type="ECO:0000313" key="2">
    <source>
        <dbReference type="EMBL" id="SEM06023.1"/>
    </source>
</evidence>
<dbReference type="STRING" id="43775.SAMN04489760_103122"/>
<organism evidence="2 3">
    <name type="scientific">Syntrophus gentianae</name>
    <dbReference type="NCBI Taxonomy" id="43775"/>
    <lineage>
        <taxon>Bacteria</taxon>
        <taxon>Pseudomonadati</taxon>
        <taxon>Thermodesulfobacteriota</taxon>
        <taxon>Syntrophia</taxon>
        <taxon>Syntrophales</taxon>
        <taxon>Syntrophaceae</taxon>
        <taxon>Syntrophus</taxon>
    </lineage>
</organism>
<keyword evidence="3" id="KW-1185">Reference proteome</keyword>
<gene>
    <name evidence="2" type="ORF">SAMN04489760_103122</name>
</gene>
<name>A0A1H7V9S7_9BACT</name>
<dbReference type="EMBL" id="FOBS01000003">
    <property type="protein sequence ID" value="SEM06023.1"/>
    <property type="molecule type" value="Genomic_DNA"/>
</dbReference>
<protein>
    <submittedName>
        <fullName evidence="2">Uncharacterized protein</fullName>
    </submittedName>
</protein>
<sequence>MQGRIHKAIRRAVPGQTTFYRPTSPDLSGTANPTRIRKILREEGLQSKLHVGPADDIFEREADEMAEAALRMPEENRMEPDTADPKQEHRQSNGFPSPSPSVLRRKSPPQPGPAGEQAYYSDLREEVRRDLSGRSSAPGAELRKKLLEIVEAIEAADAQGKSQKALAEIAKAVREFVAAMAGFKPEFRLAEWSQAGFDYTTARYQLVLSPSLAEQIAARLALLGLAGQAEEMRIFAKRTGVGRWPLEEQSNYYEVLTSTAAESIDLSSEAALSASSDRIFKALALVMQGISKLNLEEARADLQTVRSIFPSAAEGSLGFFSIGLYLEALVVHVKRLHTALQQILQKRMDDAISEVQTTGMPAALDKAEALLKDIQVQALTDIRGAGKASLFVGALAPEVTRSTFTKKGGTHEEFFGAGKGPRVKIEYYDVRQETGKEKQLTLQRICSIRQAQIKLVREMYGLETREPKAKREGEENKALIAQALGGEEFRLNSIDDWRKFLAAKYDRMVGQQKLSASEAFLRILDLLSRYLKAFTISTPFNIDDYGRNLLTAPLPRALTGQIIHDCGVYALRIVYMLSLISERLRLKIRFVFFPDHVGLILTGEEVPTVIAHNNEITPLPESAQLKSLAAETRTTFFRENYVTLDELKKLWDSKTRDDRIPGPKDYDQFILELAGSYFISHVTMPGAAKDVPASAYAEAKGEAGIKGALWRQCRALLSRELFSAETKKPSSDIYQLHLGYLKMLEDYKAFHNSILLPFWNVAAHKLWQEYRERLLSPEAPNSAAYRQSAKDYREKLLALAAPVEEAYQRLLSIKKEMGDLLSTHRPSPVASKRIVQGRRSSLLFEYYWRQDLIKHLKNLDQGRDITPPFSSREGFLSPMD</sequence>
<dbReference type="AlphaFoldDB" id="A0A1H7V9S7"/>
<feature type="region of interest" description="Disordered" evidence="1">
    <location>
        <begin position="70"/>
        <end position="120"/>
    </location>
</feature>
<dbReference type="RefSeq" id="WP_093882261.1">
    <property type="nucleotide sequence ID" value="NZ_FOBS01000003.1"/>
</dbReference>
<dbReference type="Proteomes" id="UP000198744">
    <property type="component" value="Unassembled WGS sequence"/>
</dbReference>